<proteinExistence type="predicted"/>
<accession>X0V0F9</accession>
<dbReference type="EMBL" id="BARS01019732">
    <property type="protein sequence ID" value="GAF94145.1"/>
    <property type="molecule type" value="Genomic_DNA"/>
</dbReference>
<organism evidence="1">
    <name type="scientific">marine sediment metagenome</name>
    <dbReference type="NCBI Taxonomy" id="412755"/>
    <lineage>
        <taxon>unclassified sequences</taxon>
        <taxon>metagenomes</taxon>
        <taxon>ecological metagenomes</taxon>
    </lineage>
</organism>
<protein>
    <submittedName>
        <fullName evidence="1">Uncharacterized protein</fullName>
    </submittedName>
</protein>
<feature type="non-terminal residue" evidence="1">
    <location>
        <position position="1"/>
    </location>
</feature>
<evidence type="ECO:0000313" key="1">
    <source>
        <dbReference type="EMBL" id="GAF94145.1"/>
    </source>
</evidence>
<reference evidence="1" key="1">
    <citation type="journal article" date="2014" name="Front. Microbiol.">
        <title>High frequency of phylogenetically diverse reductive dehalogenase-homologous genes in deep subseafloor sedimentary metagenomes.</title>
        <authorList>
            <person name="Kawai M."/>
            <person name="Futagami T."/>
            <person name="Toyoda A."/>
            <person name="Takaki Y."/>
            <person name="Nishi S."/>
            <person name="Hori S."/>
            <person name="Arai W."/>
            <person name="Tsubouchi T."/>
            <person name="Morono Y."/>
            <person name="Uchiyama I."/>
            <person name="Ito T."/>
            <person name="Fujiyama A."/>
            <person name="Inagaki F."/>
            <person name="Takami H."/>
        </authorList>
    </citation>
    <scope>NUCLEOTIDE SEQUENCE</scope>
    <source>
        <strain evidence="1">Expedition CK06-06</strain>
    </source>
</reference>
<dbReference type="AlphaFoldDB" id="X0V0F9"/>
<gene>
    <name evidence="1" type="ORF">S01H1_31925</name>
</gene>
<comment type="caution">
    <text evidence="1">The sequence shown here is derived from an EMBL/GenBank/DDBJ whole genome shotgun (WGS) entry which is preliminary data.</text>
</comment>
<sequence length="29" mass="3324">ISFNWKHEEGRLSDGAVSNLMCQNPITIY</sequence>
<name>X0V0F9_9ZZZZ</name>